<dbReference type="EMBL" id="BSUO01000001">
    <property type="protein sequence ID" value="GMA40352.1"/>
    <property type="molecule type" value="Genomic_DNA"/>
</dbReference>
<dbReference type="SUPFAM" id="SSF46689">
    <property type="entry name" value="Homeodomain-like"/>
    <property type="match status" value="2"/>
</dbReference>
<feature type="domain" description="HTH araC/xylS-type" evidence="4">
    <location>
        <begin position="5"/>
        <end position="103"/>
    </location>
</feature>
<evidence type="ECO:0000256" key="2">
    <source>
        <dbReference type="ARBA" id="ARBA00023125"/>
    </source>
</evidence>
<keyword evidence="1" id="KW-0805">Transcription regulation</keyword>
<dbReference type="Pfam" id="PF12833">
    <property type="entry name" value="HTH_18"/>
    <property type="match status" value="1"/>
</dbReference>
<dbReference type="InterPro" id="IPR018060">
    <property type="entry name" value="HTH_AraC"/>
</dbReference>
<keyword evidence="6" id="KW-1185">Reference proteome</keyword>
<dbReference type="Proteomes" id="UP001157126">
    <property type="component" value="Unassembled WGS sequence"/>
</dbReference>
<sequence length="243" mass="26585">MTAAYDAAAFIREHVREQIRLEDVADAVGYSPFHLARMFTASVRCSPMRYLAAHRFHQAKHLLLAEGLTVVDVCHEVGFSSPGTFTRRFRAEVGVTPAELRVLADEVTERHAAPFRSGPQHGWGMLTGTVEVARELGPDPLVWVGLFARPEPAGVPAAGLLRRGPCEFTLPVLPTHPWLLATVVPDTADPLIHLAADWPLVAMHPAPITRPTHVRLTTRPAFDWETPILTALPALRKIGVSGS</sequence>
<evidence type="ECO:0000313" key="6">
    <source>
        <dbReference type="Proteomes" id="UP001157126"/>
    </source>
</evidence>
<accession>A0ABQ6IT73</accession>
<name>A0ABQ6IT73_9MICO</name>
<dbReference type="RefSeq" id="WP_284304073.1">
    <property type="nucleotide sequence ID" value="NZ_BSUO01000001.1"/>
</dbReference>
<dbReference type="SMART" id="SM00342">
    <property type="entry name" value="HTH_ARAC"/>
    <property type="match status" value="1"/>
</dbReference>
<dbReference type="PROSITE" id="PS01124">
    <property type="entry name" value="HTH_ARAC_FAMILY_2"/>
    <property type="match status" value="1"/>
</dbReference>
<organism evidence="5 6">
    <name type="scientific">Mobilicoccus caccae</name>
    <dbReference type="NCBI Taxonomy" id="1859295"/>
    <lineage>
        <taxon>Bacteria</taxon>
        <taxon>Bacillati</taxon>
        <taxon>Actinomycetota</taxon>
        <taxon>Actinomycetes</taxon>
        <taxon>Micrococcales</taxon>
        <taxon>Dermatophilaceae</taxon>
        <taxon>Mobilicoccus</taxon>
    </lineage>
</organism>
<evidence type="ECO:0000259" key="4">
    <source>
        <dbReference type="PROSITE" id="PS01124"/>
    </source>
</evidence>
<keyword evidence="2" id="KW-0238">DNA-binding</keyword>
<evidence type="ECO:0000256" key="3">
    <source>
        <dbReference type="ARBA" id="ARBA00023163"/>
    </source>
</evidence>
<keyword evidence="3" id="KW-0804">Transcription</keyword>
<gene>
    <name evidence="5" type="ORF">GCM10025883_23970</name>
</gene>
<protein>
    <recommendedName>
        <fullName evidence="4">HTH araC/xylS-type domain-containing protein</fullName>
    </recommendedName>
</protein>
<reference evidence="6" key="1">
    <citation type="journal article" date="2019" name="Int. J. Syst. Evol. Microbiol.">
        <title>The Global Catalogue of Microorganisms (GCM) 10K type strain sequencing project: providing services to taxonomists for standard genome sequencing and annotation.</title>
        <authorList>
            <consortium name="The Broad Institute Genomics Platform"/>
            <consortium name="The Broad Institute Genome Sequencing Center for Infectious Disease"/>
            <person name="Wu L."/>
            <person name="Ma J."/>
        </authorList>
    </citation>
    <scope>NUCLEOTIDE SEQUENCE [LARGE SCALE GENOMIC DNA]</scope>
    <source>
        <strain evidence="6">NBRC 113072</strain>
    </source>
</reference>
<proteinExistence type="predicted"/>
<dbReference type="PRINTS" id="PR00032">
    <property type="entry name" value="HTHARAC"/>
</dbReference>
<comment type="caution">
    <text evidence="5">The sequence shown here is derived from an EMBL/GenBank/DDBJ whole genome shotgun (WGS) entry which is preliminary data.</text>
</comment>
<dbReference type="InterPro" id="IPR050204">
    <property type="entry name" value="AraC_XylS_family_regulators"/>
</dbReference>
<dbReference type="InterPro" id="IPR009057">
    <property type="entry name" value="Homeodomain-like_sf"/>
</dbReference>
<dbReference type="Gene3D" id="1.10.10.60">
    <property type="entry name" value="Homeodomain-like"/>
    <property type="match status" value="2"/>
</dbReference>
<evidence type="ECO:0000313" key="5">
    <source>
        <dbReference type="EMBL" id="GMA40352.1"/>
    </source>
</evidence>
<evidence type="ECO:0000256" key="1">
    <source>
        <dbReference type="ARBA" id="ARBA00023015"/>
    </source>
</evidence>
<dbReference type="PANTHER" id="PTHR46796">
    <property type="entry name" value="HTH-TYPE TRANSCRIPTIONAL ACTIVATOR RHAS-RELATED"/>
    <property type="match status" value="1"/>
</dbReference>
<dbReference type="InterPro" id="IPR020449">
    <property type="entry name" value="Tscrpt_reg_AraC-type_HTH"/>
</dbReference>